<dbReference type="Proteomes" id="UP000266492">
    <property type="component" value="Unassembled WGS sequence"/>
</dbReference>
<dbReference type="EMBL" id="QRVZ01000001">
    <property type="protein sequence ID" value="RGS88169.1"/>
    <property type="molecule type" value="Genomic_DNA"/>
</dbReference>
<name>A0A395W2I0_BACOV</name>
<protein>
    <submittedName>
        <fullName evidence="1">Uncharacterized protein</fullName>
    </submittedName>
</protein>
<dbReference type="AlphaFoldDB" id="A0A395W2I0"/>
<comment type="caution">
    <text evidence="1">The sequence shown here is derived from an EMBL/GenBank/DDBJ whole genome shotgun (WGS) entry which is preliminary data.</text>
</comment>
<organism evidence="1 2">
    <name type="scientific">Bacteroides ovatus</name>
    <dbReference type="NCBI Taxonomy" id="28116"/>
    <lineage>
        <taxon>Bacteria</taxon>
        <taxon>Pseudomonadati</taxon>
        <taxon>Bacteroidota</taxon>
        <taxon>Bacteroidia</taxon>
        <taxon>Bacteroidales</taxon>
        <taxon>Bacteroidaceae</taxon>
        <taxon>Bacteroides</taxon>
    </lineage>
</organism>
<proteinExistence type="predicted"/>
<evidence type="ECO:0000313" key="2">
    <source>
        <dbReference type="Proteomes" id="UP000266492"/>
    </source>
</evidence>
<evidence type="ECO:0000313" key="1">
    <source>
        <dbReference type="EMBL" id="RGS88169.1"/>
    </source>
</evidence>
<dbReference type="RefSeq" id="WP_118418201.1">
    <property type="nucleotide sequence ID" value="NZ_JAQDLI010000001.1"/>
</dbReference>
<sequence>MKKIWNWIKASNRWKHFAGGVIIGVGADSNYCAAYAGVGVASALELKDKLWGDKWDWIDFALTVSGVVVGRLIRIAL</sequence>
<gene>
    <name evidence="1" type="ORF">DWX70_01150</name>
</gene>
<accession>A0A395W2I0</accession>
<reference evidence="1 2" key="1">
    <citation type="submission" date="2018-08" db="EMBL/GenBank/DDBJ databases">
        <title>A genome reference for cultivated species of the human gut microbiota.</title>
        <authorList>
            <person name="Zou Y."/>
            <person name="Xue W."/>
            <person name="Luo G."/>
        </authorList>
    </citation>
    <scope>NUCLEOTIDE SEQUENCE [LARGE SCALE GENOMIC DNA]</scope>
    <source>
        <strain evidence="1 2">AF20-9LB</strain>
    </source>
</reference>